<dbReference type="CDD" id="cd06171">
    <property type="entry name" value="Sigma70_r4"/>
    <property type="match status" value="1"/>
</dbReference>
<evidence type="ECO:0000259" key="6">
    <source>
        <dbReference type="Pfam" id="PF08281"/>
    </source>
</evidence>
<keyword evidence="8" id="KW-1185">Reference proteome</keyword>
<dbReference type="Gene3D" id="1.10.1740.10">
    <property type="match status" value="1"/>
</dbReference>
<dbReference type="InterPro" id="IPR036388">
    <property type="entry name" value="WH-like_DNA-bd_sf"/>
</dbReference>
<comment type="similarity">
    <text evidence="1">Belongs to the sigma-70 factor family. ECF subfamily.</text>
</comment>
<proteinExistence type="inferred from homology"/>
<sequence>MTDVDSDRPDLSGRAGGPALTKLHDAHARDLHRYLARRLNPAVADDLLAETFLVAWARRARYDPARGTARAWLFGIATNLSRQHARTEANTLRAMARDAGRAAVVESEDAASAARVDAGRAVRALADGLAALRPEERDVLLLVAWADLRPVEIAAALDLNVQTVRTHLHRARTKLRGRLDQGGEGA</sequence>
<dbReference type="EMBL" id="JACHJQ010000002">
    <property type="protein sequence ID" value="MBB4906077.1"/>
    <property type="molecule type" value="Genomic_DNA"/>
</dbReference>
<dbReference type="InterPro" id="IPR007627">
    <property type="entry name" value="RNA_pol_sigma70_r2"/>
</dbReference>
<dbReference type="AlphaFoldDB" id="A0A7W7Q2Y1"/>
<dbReference type="InterPro" id="IPR013324">
    <property type="entry name" value="RNA_pol_sigma_r3/r4-like"/>
</dbReference>
<dbReference type="GO" id="GO:0003677">
    <property type="term" value="F:DNA binding"/>
    <property type="evidence" value="ECO:0007669"/>
    <property type="project" value="InterPro"/>
</dbReference>
<dbReference type="Proteomes" id="UP000520767">
    <property type="component" value="Unassembled WGS sequence"/>
</dbReference>
<dbReference type="GO" id="GO:0006352">
    <property type="term" value="P:DNA-templated transcription initiation"/>
    <property type="evidence" value="ECO:0007669"/>
    <property type="project" value="InterPro"/>
</dbReference>
<evidence type="ECO:0000256" key="4">
    <source>
        <dbReference type="ARBA" id="ARBA00023163"/>
    </source>
</evidence>
<name>A0A7W7Q2Y1_9PSEU</name>
<feature type="domain" description="RNA polymerase sigma-70 region 2" evidence="5">
    <location>
        <begin position="24"/>
        <end position="89"/>
    </location>
</feature>
<gene>
    <name evidence="7" type="ORF">FHR82_002294</name>
</gene>
<keyword evidence="3" id="KW-0731">Sigma factor</keyword>
<dbReference type="Pfam" id="PF04542">
    <property type="entry name" value="Sigma70_r2"/>
    <property type="match status" value="1"/>
</dbReference>
<dbReference type="RefSeq" id="WP_184810204.1">
    <property type="nucleotide sequence ID" value="NZ_JACHJQ010000002.1"/>
</dbReference>
<protein>
    <submittedName>
        <fullName evidence="7">RNA polymerase sigma-70 factor (ECF subfamily)</fullName>
    </submittedName>
</protein>
<evidence type="ECO:0000256" key="3">
    <source>
        <dbReference type="ARBA" id="ARBA00023082"/>
    </source>
</evidence>
<dbReference type="Gene3D" id="1.10.10.10">
    <property type="entry name" value="Winged helix-like DNA-binding domain superfamily/Winged helix DNA-binding domain"/>
    <property type="match status" value="1"/>
</dbReference>
<dbReference type="InterPro" id="IPR013249">
    <property type="entry name" value="RNA_pol_sigma70_r4_t2"/>
</dbReference>
<evidence type="ECO:0000256" key="1">
    <source>
        <dbReference type="ARBA" id="ARBA00010641"/>
    </source>
</evidence>
<keyword evidence="4" id="KW-0804">Transcription</keyword>
<dbReference type="PANTHER" id="PTHR43133:SF25">
    <property type="entry name" value="RNA POLYMERASE SIGMA FACTOR RFAY-RELATED"/>
    <property type="match status" value="1"/>
</dbReference>
<organism evidence="7 8">
    <name type="scientific">Actinophytocola algeriensis</name>
    <dbReference type="NCBI Taxonomy" id="1768010"/>
    <lineage>
        <taxon>Bacteria</taxon>
        <taxon>Bacillati</taxon>
        <taxon>Actinomycetota</taxon>
        <taxon>Actinomycetes</taxon>
        <taxon>Pseudonocardiales</taxon>
        <taxon>Pseudonocardiaceae</taxon>
    </lineage>
</organism>
<comment type="caution">
    <text evidence="7">The sequence shown here is derived from an EMBL/GenBank/DDBJ whole genome shotgun (WGS) entry which is preliminary data.</text>
</comment>
<reference evidence="7 8" key="1">
    <citation type="submission" date="2020-08" db="EMBL/GenBank/DDBJ databases">
        <title>Genomic Encyclopedia of Type Strains, Phase III (KMG-III): the genomes of soil and plant-associated and newly described type strains.</title>
        <authorList>
            <person name="Whitman W."/>
        </authorList>
    </citation>
    <scope>NUCLEOTIDE SEQUENCE [LARGE SCALE GENOMIC DNA]</scope>
    <source>
        <strain evidence="7 8">CECT 8960</strain>
    </source>
</reference>
<evidence type="ECO:0000313" key="7">
    <source>
        <dbReference type="EMBL" id="MBB4906077.1"/>
    </source>
</evidence>
<evidence type="ECO:0000313" key="8">
    <source>
        <dbReference type="Proteomes" id="UP000520767"/>
    </source>
</evidence>
<dbReference type="InterPro" id="IPR013325">
    <property type="entry name" value="RNA_pol_sigma_r2"/>
</dbReference>
<dbReference type="InterPro" id="IPR039425">
    <property type="entry name" value="RNA_pol_sigma-70-like"/>
</dbReference>
<dbReference type="InterPro" id="IPR014284">
    <property type="entry name" value="RNA_pol_sigma-70_dom"/>
</dbReference>
<feature type="domain" description="RNA polymerase sigma factor 70 region 4 type 2" evidence="6">
    <location>
        <begin position="124"/>
        <end position="175"/>
    </location>
</feature>
<dbReference type="SUPFAM" id="SSF88659">
    <property type="entry name" value="Sigma3 and sigma4 domains of RNA polymerase sigma factors"/>
    <property type="match status" value="1"/>
</dbReference>
<evidence type="ECO:0000256" key="2">
    <source>
        <dbReference type="ARBA" id="ARBA00023015"/>
    </source>
</evidence>
<dbReference type="SUPFAM" id="SSF88946">
    <property type="entry name" value="Sigma2 domain of RNA polymerase sigma factors"/>
    <property type="match status" value="1"/>
</dbReference>
<dbReference type="NCBIfam" id="TIGR02937">
    <property type="entry name" value="sigma70-ECF"/>
    <property type="match status" value="1"/>
</dbReference>
<dbReference type="Pfam" id="PF08281">
    <property type="entry name" value="Sigma70_r4_2"/>
    <property type="match status" value="1"/>
</dbReference>
<dbReference type="PANTHER" id="PTHR43133">
    <property type="entry name" value="RNA POLYMERASE ECF-TYPE SIGMA FACTO"/>
    <property type="match status" value="1"/>
</dbReference>
<dbReference type="GO" id="GO:0016987">
    <property type="term" value="F:sigma factor activity"/>
    <property type="evidence" value="ECO:0007669"/>
    <property type="project" value="UniProtKB-KW"/>
</dbReference>
<accession>A0A7W7Q2Y1</accession>
<keyword evidence="2" id="KW-0805">Transcription regulation</keyword>
<evidence type="ECO:0000259" key="5">
    <source>
        <dbReference type="Pfam" id="PF04542"/>
    </source>
</evidence>